<feature type="compositionally biased region" description="Basic residues" evidence="1">
    <location>
        <begin position="124"/>
        <end position="135"/>
    </location>
</feature>
<evidence type="ECO:0000256" key="2">
    <source>
        <dbReference type="SAM" id="SignalP"/>
    </source>
</evidence>
<dbReference type="InParanoid" id="D8Q6L5"/>
<feature type="compositionally biased region" description="Low complexity" evidence="1">
    <location>
        <begin position="346"/>
        <end position="373"/>
    </location>
</feature>
<dbReference type="EMBL" id="GL377307">
    <property type="protein sequence ID" value="EFI96259.1"/>
    <property type="molecule type" value="Genomic_DNA"/>
</dbReference>
<evidence type="ECO:0000313" key="3">
    <source>
        <dbReference type="EMBL" id="EFI96259.1"/>
    </source>
</evidence>
<feature type="compositionally biased region" description="Pro residues" evidence="1">
    <location>
        <begin position="399"/>
        <end position="409"/>
    </location>
</feature>
<dbReference type="HOGENOM" id="CLU_412299_0_0_1"/>
<sequence>MSSPEFIIFAAAFHLLAITFPNDACSVCSESLKTSMDKFYHWLRHLSPDCPEYSMFMKCKHTDGKEYTFNDDSGIHRHRVRQHNHVPRPQAKKTSKRARHSDNADEDVGNQKGLGSTSALPKPPNKKARKTKPTRSQRNVRSAQLPSTSRCSPPVDPPAFGSHSRMTSSSTAPLATPPPPPISTFAPPHFIAPGQTALDGSGYSALGQQAYDGYGQPSLGGFGQPAFDGFGQAALDAYGQPPVDEFDLAAFNGFISCAHDMPNWDDPALWTNALPGDEAGFDFGAFMTGMDAPAMDMVAPTMDVAAPAMDFAAPTMDFTAPAMDLSRHPNTDFPPPAQLAEPANEPARAPSRAMPPSSRASPPSPRAVPLSPRVMPPQPAAPSHSRGSHGARSSRGVNPGPPREGNPRPPRSEHPQPSRSMNSRRPRTLTSAASRTFHPYARPSTRRRPPSNNPIKFAGLTFTNFDGTSPNPAFAAGPSASRVRTERYPPVPPPSVDGCPVMGYQAAPMTDYQAAATMTSYQSAPTTSYQAAPTTSYQAAPTMDFYAAPAMHPQQQQRQTFVYQQRADQHGGAEWMSNALTQSYQQQQQQILPQQQVFEPQQQVFEPQQQVFEPQQQGFASQAYSFPLDQQLLDPYATEAFDFDPNAIGFTDNFWPDLGGAPMPDF</sequence>
<keyword evidence="4" id="KW-1185">Reference proteome</keyword>
<evidence type="ECO:0000313" key="4">
    <source>
        <dbReference type="Proteomes" id="UP000007431"/>
    </source>
</evidence>
<name>D8Q6L5_SCHCM</name>
<dbReference type="Proteomes" id="UP000007431">
    <property type="component" value="Unassembled WGS sequence"/>
</dbReference>
<dbReference type="AlphaFoldDB" id="D8Q6L5"/>
<feature type="compositionally biased region" description="Basic residues" evidence="1">
    <location>
        <begin position="78"/>
        <end position="99"/>
    </location>
</feature>
<keyword evidence="2" id="KW-0732">Signal</keyword>
<proteinExistence type="predicted"/>
<feature type="chain" id="PRO_5003120594" description="C2H2-type domain-containing protein" evidence="2">
    <location>
        <begin position="25"/>
        <end position="666"/>
    </location>
</feature>
<feature type="compositionally biased region" description="Low complexity" evidence="1">
    <location>
        <begin position="383"/>
        <end position="398"/>
    </location>
</feature>
<feature type="region of interest" description="Disordered" evidence="1">
    <location>
        <begin position="322"/>
        <end position="455"/>
    </location>
</feature>
<organism evidence="4">
    <name type="scientific">Schizophyllum commune (strain H4-8 / FGSC 9210)</name>
    <name type="common">Split gill fungus</name>
    <dbReference type="NCBI Taxonomy" id="578458"/>
    <lineage>
        <taxon>Eukaryota</taxon>
        <taxon>Fungi</taxon>
        <taxon>Dikarya</taxon>
        <taxon>Basidiomycota</taxon>
        <taxon>Agaricomycotina</taxon>
        <taxon>Agaricomycetes</taxon>
        <taxon>Agaricomycetidae</taxon>
        <taxon>Agaricales</taxon>
        <taxon>Schizophyllaceae</taxon>
        <taxon>Schizophyllum</taxon>
    </lineage>
</organism>
<feature type="compositionally biased region" description="Polar residues" evidence="1">
    <location>
        <begin position="136"/>
        <end position="151"/>
    </location>
</feature>
<accession>D8Q6L5</accession>
<dbReference type="OMA" id="HIPPNSH"/>
<feature type="signal peptide" evidence="2">
    <location>
        <begin position="1"/>
        <end position="24"/>
    </location>
</feature>
<reference evidence="3 4" key="1">
    <citation type="journal article" date="2010" name="Nat. Biotechnol.">
        <title>Genome sequence of the model mushroom Schizophyllum commune.</title>
        <authorList>
            <person name="Ohm R.A."/>
            <person name="de Jong J.F."/>
            <person name="Lugones L.G."/>
            <person name="Aerts A."/>
            <person name="Kothe E."/>
            <person name="Stajich J.E."/>
            <person name="de Vries R.P."/>
            <person name="Record E."/>
            <person name="Levasseur A."/>
            <person name="Baker S.E."/>
            <person name="Bartholomew K.A."/>
            <person name="Coutinho P.M."/>
            <person name="Erdmann S."/>
            <person name="Fowler T.J."/>
            <person name="Gathman A.C."/>
            <person name="Lombard V."/>
            <person name="Henrissat B."/>
            <person name="Knabe N."/>
            <person name="Kuees U."/>
            <person name="Lilly W.W."/>
            <person name="Lindquist E."/>
            <person name="Lucas S."/>
            <person name="Magnuson J.K."/>
            <person name="Piumi F."/>
            <person name="Raudaskoski M."/>
            <person name="Salamov A."/>
            <person name="Schmutz J."/>
            <person name="Schwarze F.W.M.R."/>
            <person name="vanKuyk P.A."/>
            <person name="Horton J.S."/>
            <person name="Grigoriev I.V."/>
            <person name="Woesten H.A.B."/>
        </authorList>
    </citation>
    <scope>NUCLEOTIDE SEQUENCE [LARGE SCALE GENOMIC DNA]</scope>
    <source>
        <strain evidence="4">H4-8 / FGSC 9210</strain>
    </source>
</reference>
<evidence type="ECO:0008006" key="5">
    <source>
        <dbReference type="Google" id="ProtNLM"/>
    </source>
</evidence>
<evidence type="ECO:0000256" key="1">
    <source>
        <dbReference type="SAM" id="MobiDB-lite"/>
    </source>
</evidence>
<gene>
    <name evidence="3" type="ORF">SCHCODRAFT_235718</name>
</gene>
<protein>
    <recommendedName>
        <fullName evidence="5">C2H2-type domain-containing protein</fullName>
    </recommendedName>
</protein>
<dbReference type="VEuPathDB" id="FungiDB:SCHCODRAFT_02701803"/>
<feature type="region of interest" description="Disordered" evidence="1">
    <location>
        <begin position="78"/>
        <end position="193"/>
    </location>
</feature>